<gene>
    <name evidence="2" type="ORF">BOLC2T09733H</name>
</gene>
<name>A0A3P6CYS5_BRAOL</name>
<dbReference type="EMBL" id="LR031874">
    <property type="protein sequence ID" value="VDD23823.1"/>
    <property type="molecule type" value="Genomic_DNA"/>
</dbReference>
<proteinExistence type="predicted"/>
<accession>A0A3P6CYS5</accession>
<feature type="coiled-coil region" evidence="1">
    <location>
        <begin position="98"/>
        <end position="125"/>
    </location>
</feature>
<dbReference type="AlphaFoldDB" id="A0A3P6CYS5"/>
<sequence length="130" mass="14248">MSVSGAPFSQAAVPHSTLTLSASLGRTTQFVDSVICRFIPAGLANHYRPSLLAGSIAKVDRFEDSPNHRIGQVDEFKKMLKHAKEANDMHAGEVYGDKSILATEAKELENRLLNLSEERNKSLHVLDEAC</sequence>
<evidence type="ECO:0000313" key="2">
    <source>
        <dbReference type="EMBL" id="VDD23823.1"/>
    </source>
</evidence>
<dbReference type="PANTHER" id="PTHR48459">
    <property type="entry name" value="CUE DOMAIN-CONTAINING PROTEIN"/>
    <property type="match status" value="1"/>
</dbReference>
<evidence type="ECO:0000256" key="1">
    <source>
        <dbReference type="SAM" id="Coils"/>
    </source>
</evidence>
<organism evidence="2">
    <name type="scientific">Brassica oleracea</name>
    <name type="common">Wild cabbage</name>
    <dbReference type="NCBI Taxonomy" id="3712"/>
    <lineage>
        <taxon>Eukaryota</taxon>
        <taxon>Viridiplantae</taxon>
        <taxon>Streptophyta</taxon>
        <taxon>Embryophyta</taxon>
        <taxon>Tracheophyta</taxon>
        <taxon>Spermatophyta</taxon>
        <taxon>Magnoliopsida</taxon>
        <taxon>eudicotyledons</taxon>
        <taxon>Gunneridae</taxon>
        <taxon>Pentapetalae</taxon>
        <taxon>rosids</taxon>
        <taxon>malvids</taxon>
        <taxon>Brassicales</taxon>
        <taxon>Brassicaceae</taxon>
        <taxon>Brassiceae</taxon>
        <taxon>Brassica</taxon>
    </lineage>
</organism>
<keyword evidence="1" id="KW-0175">Coiled coil</keyword>
<reference evidence="2" key="1">
    <citation type="submission" date="2018-11" db="EMBL/GenBank/DDBJ databases">
        <authorList>
            <consortium name="Genoscope - CEA"/>
            <person name="William W."/>
        </authorList>
    </citation>
    <scope>NUCLEOTIDE SEQUENCE</scope>
</reference>
<dbReference type="PANTHER" id="PTHR48459:SF1">
    <property type="entry name" value="CUE DOMAIN-CONTAINING PROTEIN"/>
    <property type="match status" value="1"/>
</dbReference>
<protein>
    <submittedName>
        <fullName evidence="2">Uncharacterized protein</fullName>
    </submittedName>
</protein>